<protein>
    <submittedName>
        <fullName evidence="4">Potassium channel protein</fullName>
    </submittedName>
</protein>
<dbReference type="Pfam" id="PF07885">
    <property type="entry name" value="Ion_trans_2"/>
    <property type="match status" value="1"/>
</dbReference>
<feature type="transmembrane region" description="Helical" evidence="1">
    <location>
        <begin position="61"/>
        <end position="86"/>
    </location>
</feature>
<feature type="transmembrane region" description="Helical" evidence="1">
    <location>
        <begin position="31"/>
        <end position="49"/>
    </location>
</feature>
<feature type="domain" description="RCK N-terminal" evidence="2">
    <location>
        <begin position="107"/>
        <end position="224"/>
    </location>
</feature>
<dbReference type="Pfam" id="PF02080">
    <property type="entry name" value="TrkA_C"/>
    <property type="match status" value="1"/>
</dbReference>
<dbReference type="Proteomes" id="UP000776252">
    <property type="component" value="Unassembled WGS sequence"/>
</dbReference>
<feature type="transmembrane region" description="Helical" evidence="1">
    <location>
        <begin position="7"/>
        <end position="25"/>
    </location>
</feature>
<gene>
    <name evidence="4" type="ORF">KPL37_11135</name>
</gene>
<keyword evidence="1" id="KW-0812">Transmembrane</keyword>
<dbReference type="PROSITE" id="PS51202">
    <property type="entry name" value="RCK_C"/>
    <property type="match status" value="1"/>
</dbReference>
<dbReference type="Pfam" id="PF02254">
    <property type="entry name" value="TrkA_N"/>
    <property type="match status" value="1"/>
</dbReference>
<keyword evidence="1" id="KW-0472">Membrane</keyword>
<organism evidence="4 5">
    <name type="scientific">Clostridium frigoris</name>
    <dbReference type="NCBI Taxonomy" id="205327"/>
    <lineage>
        <taxon>Bacteria</taxon>
        <taxon>Bacillati</taxon>
        <taxon>Bacillota</taxon>
        <taxon>Clostridia</taxon>
        <taxon>Eubacteriales</taxon>
        <taxon>Clostridiaceae</taxon>
        <taxon>Clostridium</taxon>
    </lineage>
</organism>
<keyword evidence="4" id="KW-0407">Ion channel</keyword>
<evidence type="ECO:0000259" key="3">
    <source>
        <dbReference type="PROSITE" id="PS51202"/>
    </source>
</evidence>
<dbReference type="RefSeq" id="WP_216149320.1">
    <property type="nucleotide sequence ID" value="NZ_JAHLDV010000023.1"/>
</dbReference>
<dbReference type="InterPro" id="IPR003148">
    <property type="entry name" value="RCK_N"/>
</dbReference>
<dbReference type="PANTHER" id="PTHR43833">
    <property type="entry name" value="POTASSIUM CHANNEL PROTEIN 2-RELATED-RELATED"/>
    <property type="match status" value="1"/>
</dbReference>
<dbReference type="PANTHER" id="PTHR43833:SF9">
    <property type="entry name" value="POTASSIUM CHANNEL PROTEIN YUGO-RELATED"/>
    <property type="match status" value="1"/>
</dbReference>
<dbReference type="InterPro" id="IPR013099">
    <property type="entry name" value="K_chnl_dom"/>
</dbReference>
<name>A0ABS6BTQ8_9CLOT</name>
<dbReference type="InterPro" id="IPR006037">
    <property type="entry name" value="RCK_C"/>
</dbReference>
<evidence type="ECO:0000313" key="5">
    <source>
        <dbReference type="Proteomes" id="UP000776252"/>
    </source>
</evidence>
<dbReference type="InterPro" id="IPR050721">
    <property type="entry name" value="Trk_Ktr_HKT_K-transport"/>
</dbReference>
<dbReference type="PROSITE" id="PS51201">
    <property type="entry name" value="RCK_N"/>
    <property type="match status" value="1"/>
</dbReference>
<dbReference type="GO" id="GO:0034220">
    <property type="term" value="P:monoatomic ion transmembrane transport"/>
    <property type="evidence" value="ECO:0007669"/>
    <property type="project" value="UniProtKB-KW"/>
</dbReference>
<proteinExistence type="predicted"/>
<accession>A0ABS6BTQ8</accession>
<keyword evidence="1" id="KW-1133">Transmembrane helix</keyword>
<dbReference type="EMBL" id="JAHLDV010000023">
    <property type="protein sequence ID" value="MBU3160301.1"/>
    <property type="molecule type" value="Genomic_DNA"/>
</dbReference>
<evidence type="ECO:0000313" key="4">
    <source>
        <dbReference type="EMBL" id="MBU3160301.1"/>
    </source>
</evidence>
<keyword evidence="4" id="KW-0813">Transport</keyword>
<comment type="caution">
    <text evidence="4">The sequence shown here is derived from an EMBL/GenBank/DDBJ whole genome shotgun (WGS) entry which is preliminary data.</text>
</comment>
<feature type="domain" description="RCK C-terminal" evidence="3">
    <location>
        <begin position="246"/>
        <end position="333"/>
    </location>
</feature>
<reference evidence="4 5" key="1">
    <citation type="submission" date="2021-06" db="EMBL/GenBank/DDBJ databases">
        <title>Clostridia strains as spoilage organisms.</title>
        <authorList>
            <person name="Wambui J."/>
            <person name="Stephan R."/>
            <person name="Stevens M.J.A."/>
        </authorList>
    </citation>
    <scope>NUCLEOTIDE SEQUENCE [LARGE SCALE GENOMIC DNA]</scope>
    <source>
        <strain evidence="4 5">DSM 14204</strain>
    </source>
</reference>
<evidence type="ECO:0000259" key="2">
    <source>
        <dbReference type="PROSITE" id="PS51201"/>
    </source>
</evidence>
<keyword evidence="4" id="KW-0406">Ion transport</keyword>
<evidence type="ECO:0000256" key="1">
    <source>
        <dbReference type="SAM" id="Phobius"/>
    </source>
</evidence>
<sequence>MEGYRKINFVITILIALLLIGTLGYKLLLGVSIVDALYMTVITISTVGYTEVAVMDAKAKLFTIFLIFLSLGTVGYIFSSIVAYFLEGDLKVALRRRRMEVGIAKLKDHYIICGGGETGGNAIKQFKKSNVPFVVIDKDEEIIKGLIENKIYAIQGDATEEEVLDKAQIKFAKGLISSLSTDADNVYTVLTAREVNSDLYIVSRAINKNANEKLKRAGANNTISPNEIGGTRMAALMLRPTVIAFLDIVTHDGDLVLDLEDVTICEDSIIINRSLMEAKIPEKTGLIVLALKMNSNEKLVFNPSCNHVLKIGDTMVVLGTEEQVIKLKKIAKDIGQRKLS</sequence>
<keyword evidence="5" id="KW-1185">Reference proteome</keyword>